<accession>A0A5J4L566</accession>
<evidence type="ECO:0000313" key="1">
    <source>
        <dbReference type="EMBL" id="GES29547.1"/>
    </source>
</evidence>
<name>A0A5J4L566_9ACTN</name>
<proteinExistence type="predicted"/>
<dbReference type="EMBL" id="BLAG01000006">
    <property type="protein sequence ID" value="GES29547.1"/>
    <property type="molecule type" value="Genomic_DNA"/>
</dbReference>
<comment type="caution">
    <text evidence="1">The sequence shown here is derived from an EMBL/GenBank/DDBJ whole genome shotgun (WGS) entry which is preliminary data.</text>
</comment>
<sequence>MGRHASRVGVAGARCWRESDAALRAAPVPRARSRAAPDPRLATIKGPVPWKDDANAAYEDAYEEMTWCLARI</sequence>
<organism evidence="1 2">
    <name type="scientific">Streptomyces angustmyceticus</name>
    <dbReference type="NCBI Taxonomy" id="285578"/>
    <lineage>
        <taxon>Bacteria</taxon>
        <taxon>Bacillati</taxon>
        <taxon>Actinomycetota</taxon>
        <taxon>Actinomycetes</taxon>
        <taxon>Kitasatosporales</taxon>
        <taxon>Streptomycetaceae</taxon>
        <taxon>Streptomyces</taxon>
    </lineage>
</organism>
<evidence type="ECO:0000313" key="2">
    <source>
        <dbReference type="Proteomes" id="UP000325598"/>
    </source>
</evidence>
<dbReference type="Proteomes" id="UP000325598">
    <property type="component" value="Unassembled WGS sequence"/>
</dbReference>
<keyword evidence="2" id="KW-1185">Reference proteome</keyword>
<reference evidence="1 2" key="1">
    <citation type="submission" date="2019-10" db="EMBL/GenBank/DDBJ databases">
        <title>Whole genome shotgun sequence of Streptomyces angustmyceticus NBRC 3934.</title>
        <authorList>
            <person name="Hosoyama A."/>
            <person name="Ichikawa N."/>
            <person name="Kimura A."/>
            <person name="Kitahashi Y."/>
            <person name="Komaki H."/>
            <person name="Uohara A."/>
        </authorList>
    </citation>
    <scope>NUCLEOTIDE SEQUENCE [LARGE SCALE GENOMIC DNA]</scope>
    <source>
        <strain evidence="1 2">NBRC 3934</strain>
    </source>
</reference>
<dbReference type="AlphaFoldDB" id="A0A5J4L566"/>
<protein>
    <submittedName>
        <fullName evidence="1">Uncharacterized protein</fullName>
    </submittedName>
</protein>
<gene>
    <name evidence="1" type="ORF">San01_20340</name>
</gene>